<accession>A0A8K0NTM4</accession>
<dbReference type="GO" id="GO:0032543">
    <property type="term" value="P:mitochondrial translation"/>
    <property type="evidence" value="ECO:0007669"/>
    <property type="project" value="TreeGrafter"/>
</dbReference>
<keyword evidence="2" id="KW-0689">Ribosomal protein</keyword>
<evidence type="ECO:0000256" key="4">
    <source>
        <dbReference type="ARBA" id="ARBA00039977"/>
    </source>
</evidence>
<reference evidence="5" key="1">
    <citation type="submission" date="2020-04" db="EMBL/GenBank/DDBJ databases">
        <title>Analysis of mating type loci in Filobasidium floriforme.</title>
        <authorList>
            <person name="Nowrousian M."/>
        </authorList>
    </citation>
    <scope>NUCLEOTIDE SEQUENCE</scope>
    <source>
        <strain evidence="5">CBS 6242</strain>
    </source>
</reference>
<organism evidence="5 6">
    <name type="scientific">Filobasidium floriforme</name>
    <dbReference type="NCBI Taxonomy" id="5210"/>
    <lineage>
        <taxon>Eukaryota</taxon>
        <taxon>Fungi</taxon>
        <taxon>Dikarya</taxon>
        <taxon>Basidiomycota</taxon>
        <taxon>Agaricomycotina</taxon>
        <taxon>Tremellomycetes</taxon>
        <taxon>Filobasidiales</taxon>
        <taxon>Filobasidiaceae</taxon>
        <taxon>Filobasidium</taxon>
    </lineage>
</organism>
<dbReference type="PANTHER" id="PTHR12059">
    <property type="entry name" value="RIBOSOMAL PROTEIN L23-RELATED"/>
    <property type="match status" value="1"/>
</dbReference>
<dbReference type="InterPro" id="IPR012677">
    <property type="entry name" value="Nucleotide-bd_a/b_plait_sf"/>
</dbReference>
<dbReference type="EMBL" id="JABELV010000049">
    <property type="protein sequence ID" value="KAG7558166.1"/>
    <property type="molecule type" value="Genomic_DNA"/>
</dbReference>
<keyword evidence="6" id="KW-1185">Reference proteome</keyword>
<dbReference type="Proteomes" id="UP000812966">
    <property type="component" value="Unassembled WGS sequence"/>
</dbReference>
<dbReference type="SUPFAM" id="SSF54189">
    <property type="entry name" value="Ribosomal proteins S24e, L23 and L15e"/>
    <property type="match status" value="1"/>
</dbReference>
<dbReference type="PANTHER" id="PTHR12059:SF5">
    <property type="entry name" value="LARGE RIBOSOMAL SUBUNIT PROTEIN UL23M"/>
    <property type="match status" value="1"/>
</dbReference>
<dbReference type="GO" id="GO:0005762">
    <property type="term" value="C:mitochondrial large ribosomal subunit"/>
    <property type="evidence" value="ECO:0007669"/>
    <property type="project" value="TreeGrafter"/>
</dbReference>
<dbReference type="GO" id="GO:0003735">
    <property type="term" value="F:structural constituent of ribosome"/>
    <property type="evidence" value="ECO:0007669"/>
    <property type="project" value="InterPro"/>
</dbReference>
<sequence length="375" mass="42673">MPPISLSSLRLALPRTPVSTARTLPFQTRTLASIADYDHNQDQDPSKTSTLPKAVRERRAKFPQTGTIQSKFTPAQEIRFQTLRAEGKLGGDLDEEGARRAFLEEHDLWRSRVRGYRQVKELPADMEEGSISIDQGQGTEDLSSPGKLARFTTPHAQPPAEHLIGQRIYLPNIQIRLMRNHTPPGQPYDPYTATFRLPPSMTKNDLRSYLLAVYGLHVTFIRTDQYIAPVARVGTDFQQRRIKGSQKNYKRAVVGLHEPFHYPDDTTELDSLLSQPAPSPLTHPELPSAELDALKEEVEVRRSKAKEGKERREKWLNEVYMVEAQKKGRKRSLMKMAKGWRWRAQTHDNKGNIVREIMKRRAEREGAIAAAAQAV</sequence>
<evidence type="ECO:0000256" key="1">
    <source>
        <dbReference type="ARBA" id="ARBA00006700"/>
    </source>
</evidence>
<proteinExistence type="inferred from homology"/>
<gene>
    <name evidence="5" type="ORF">FFLO_02893</name>
</gene>
<dbReference type="InterPro" id="IPR012678">
    <property type="entry name" value="Ribosomal_uL23/eL15/eS24_sf"/>
</dbReference>
<evidence type="ECO:0000313" key="5">
    <source>
        <dbReference type="EMBL" id="KAG7558166.1"/>
    </source>
</evidence>
<name>A0A8K0NTM4_9TREE</name>
<evidence type="ECO:0000256" key="2">
    <source>
        <dbReference type="ARBA" id="ARBA00022980"/>
    </source>
</evidence>
<evidence type="ECO:0000313" key="6">
    <source>
        <dbReference type="Proteomes" id="UP000812966"/>
    </source>
</evidence>
<dbReference type="Gene3D" id="3.30.70.330">
    <property type="match status" value="1"/>
</dbReference>
<comment type="caution">
    <text evidence="5">The sequence shown here is derived from an EMBL/GenBank/DDBJ whole genome shotgun (WGS) entry which is preliminary data.</text>
</comment>
<keyword evidence="3" id="KW-0687">Ribonucleoprotein</keyword>
<comment type="similarity">
    <text evidence="1">Belongs to the universal ribosomal protein uL23 family.</text>
</comment>
<evidence type="ECO:0000256" key="3">
    <source>
        <dbReference type="ARBA" id="ARBA00023274"/>
    </source>
</evidence>
<dbReference type="AlphaFoldDB" id="A0A8K0NTM4"/>
<protein>
    <recommendedName>
        <fullName evidence="4">Large ribosomal subunit protein uL23m</fullName>
    </recommendedName>
</protein>
<dbReference type="InterPro" id="IPR013025">
    <property type="entry name" value="Ribosomal_uL23-like"/>
</dbReference>